<organism evidence="1 2">
    <name type="scientific">Dreissena polymorpha</name>
    <name type="common">Zebra mussel</name>
    <name type="synonym">Mytilus polymorpha</name>
    <dbReference type="NCBI Taxonomy" id="45954"/>
    <lineage>
        <taxon>Eukaryota</taxon>
        <taxon>Metazoa</taxon>
        <taxon>Spiralia</taxon>
        <taxon>Lophotrochozoa</taxon>
        <taxon>Mollusca</taxon>
        <taxon>Bivalvia</taxon>
        <taxon>Autobranchia</taxon>
        <taxon>Heteroconchia</taxon>
        <taxon>Euheterodonta</taxon>
        <taxon>Imparidentia</taxon>
        <taxon>Neoheterodontei</taxon>
        <taxon>Myida</taxon>
        <taxon>Dreissenoidea</taxon>
        <taxon>Dreissenidae</taxon>
        <taxon>Dreissena</taxon>
    </lineage>
</organism>
<protein>
    <submittedName>
        <fullName evidence="1">Uncharacterized protein</fullName>
    </submittedName>
</protein>
<comment type="caution">
    <text evidence="1">The sequence shown here is derived from an EMBL/GenBank/DDBJ whole genome shotgun (WGS) entry which is preliminary data.</text>
</comment>
<name>A0A9D3YY51_DREPO</name>
<reference evidence="1" key="2">
    <citation type="submission" date="2020-11" db="EMBL/GenBank/DDBJ databases">
        <authorList>
            <person name="McCartney M.A."/>
            <person name="Auch B."/>
            <person name="Kono T."/>
            <person name="Mallez S."/>
            <person name="Becker A."/>
            <person name="Gohl D.M."/>
            <person name="Silverstein K.A.T."/>
            <person name="Koren S."/>
            <person name="Bechman K.B."/>
            <person name="Herman A."/>
            <person name="Abrahante J.E."/>
            <person name="Garbe J."/>
        </authorList>
    </citation>
    <scope>NUCLEOTIDE SEQUENCE</scope>
    <source>
        <strain evidence="1">Duluth1</strain>
        <tissue evidence="1">Whole animal</tissue>
    </source>
</reference>
<dbReference type="AlphaFoldDB" id="A0A9D3YY51"/>
<keyword evidence="2" id="KW-1185">Reference proteome</keyword>
<evidence type="ECO:0000313" key="2">
    <source>
        <dbReference type="Proteomes" id="UP000828390"/>
    </source>
</evidence>
<proteinExistence type="predicted"/>
<evidence type="ECO:0000313" key="1">
    <source>
        <dbReference type="EMBL" id="KAH3709273.1"/>
    </source>
</evidence>
<dbReference type="EMBL" id="JAIWYP010000014">
    <property type="protein sequence ID" value="KAH3709273.1"/>
    <property type="molecule type" value="Genomic_DNA"/>
</dbReference>
<gene>
    <name evidence="1" type="ORF">DPMN_068735</name>
</gene>
<dbReference type="Proteomes" id="UP000828390">
    <property type="component" value="Unassembled WGS sequence"/>
</dbReference>
<reference evidence="1" key="1">
    <citation type="journal article" date="2019" name="bioRxiv">
        <title>The Genome of the Zebra Mussel, Dreissena polymorpha: A Resource for Invasive Species Research.</title>
        <authorList>
            <person name="McCartney M.A."/>
            <person name="Auch B."/>
            <person name="Kono T."/>
            <person name="Mallez S."/>
            <person name="Zhang Y."/>
            <person name="Obille A."/>
            <person name="Becker A."/>
            <person name="Abrahante J.E."/>
            <person name="Garbe J."/>
            <person name="Badalamenti J.P."/>
            <person name="Herman A."/>
            <person name="Mangelson H."/>
            <person name="Liachko I."/>
            <person name="Sullivan S."/>
            <person name="Sone E.D."/>
            <person name="Koren S."/>
            <person name="Silverstein K.A.T."/>
            <person name="Beckman K.B."/>
            <person name="Gohl D.M."/>
        </authorList>
    </citation>
    <scope>NUCLEOTIDE SEQUENCE</scope>
    <source>
        <strain evidence="1">Duluth1</strain>
        <tissue evidence="1">Whole animal</tissue>
    </source>
</reference>
<accession>A0A9D3YY51</accession>
<sequence>MGQLPVILYKSTSGIKFGEIVYRDQKAITEQRGFYFERLYSPSNSEHFDCKWRDHVSQNVGQLRETLIPDSNATVMPEHIERCIRSCPIGKAPRYDGITIEHLKPVASAVSPLLAYLFTAILRTVYIPDIFKRGLIINLHKAGSKPKDNPK</sequence>